<dbReference type="Pfam" id="PF01302">
    <property type="entry name" value="CAP_GLY"/>
    <property type="match status" value="1"/>
</dbReference>
<accession>L1INM3</accession>
<dbReference type="eggNOG" id="KOG4568">
    <property type="taxonomic scope" value="Eukaryota"/>
</dbReference>
<evidence type="ECO:0000313" key="3">
    <source>
        <dbReference type="EnsemblProtists" id="EKX37853"/>
    </source>
</evidence>
<dbReference type="Proteomes" id="UP000011087">
    <property type="component" value="Unassembled WGS sequence"/>
</dbReference>
<dbReference type="PROSITE" id="PS50245">
    <property type="entry name" value="CAP_GLY_2"/>
    <property type="match status" value="1"/>
</dbReference>
<dbReference type="InterPro" id="IPR036859">
    <property type="entry name" value="CAP-Gly_dom_sf"/>
</dbReference>
<name>L1INM3_GUITC</name>
<keyword evidence="4" id="KW-1185">Reference proteome</keyword>
<gene>
    <name evidence="2" type="ORF">GUITHDRAFT_154854</name>
</gene>
<dbReference type="EMBL" id="JH993054">
    <property type="protein sequence ID" value="EKX37853.1"/>
    <property type="molecule type" value="Genomic_DNA"/>
</dbReference>
<dbReference type="SMART" id="SM01052">
    <property type="entry name" value="CAP_GLY"/>
    <property type="match status" value="1"/>
</dbReference>
<reference evidence="3" key="3">
    <citation type="submission" date="2016-03" db="UniProtKB">
        <authorList>
            <consortium name="EnsemblProtists"/>
        </authorList>
    </citation>
    <scope>IDENTIFICATION</scope>
</reference>
<dbReference type="SUPFAM" id="SSF74924">
    <property type="entry name" value="Cap-Gly domain"/>
    <property type="match status" value="1"/>
</dbReference>
<evidence type="ECO:0000313" key="2">
    <source>
        <dbReference type="EMBL" id="EKX37853.1"/>
    </source>
</evidence>
<feature type="non-terminal residue" evidence="2">
    <location>
        <position position="1"/>
    </location>
</feature>
<dbReference type="PANTHER" id="PTHR18916">
    <property type="entry name" value="DYNACTIN 1-RELATED MICROTUBULE-BINDING"/>
    <property type="match status" value="1"/>
</dbReference>
<dbReference type="KEGG" id="gtt:GUITHDRAFT_154854"/>
<dbReference type="AlphaFoldDB" id="L1INM3"/>
<dbReference type="STRING" id="905079.L1INM3"/>
<evidence type="ECO:0000313" key="4">
    <source>
        <dbReference type="Proteomes" id="UP000011087"/>
    </source>
</evidence>
<dbReference type="Gene3D" id="2.30.30.190">
    <property type="entry name" value="CAP Gly-rich-like domain"/>
    <property type="match status" value="1"/>
</dbReference>
<sequence>MPEKEKDQFPPLQIGQRVVVLGKRKGFVRFCGPTAFGPGEWVGIELEKPTGTHDGEANGQRYFTCPMNHGIYVQRHGVHPVNSWQAAAFQIQSFLRGRKDRQGADFKRTFFTWNQMEMQDESEYLNQTATISRVEQMLKAYHPANTPNQSHSAVAMSISAGVSIDPHTWGQEVEVQETYKGPRIEFPVTEKNVREVLNHIRTRPHEPIHPKFVMQLIGSSIELFNKVLKDSVFDMDRPLL</sequence>
<reference evidence="2 4" key="1">
    <citation type="journal article" date="2012" name="Nature">
        <title>Algal genomes reveal evolutionary mosaicism and the fate of nucleomorphs.</title>
        <authorList>
            <consortium name="DOE Joint Genome Institute"/>
            <person name="Curtis B.A."/>
            <person name="Tanifuji G."/>
            <person name="Burki F."/>
            <person name="Gruber A."/>
            <person name="Irimia M."/>
            <person name="Maruyama S."/>
            <person name="Arias M.C."/>
            <person name="Ball S.G."/>
            <person name="Gile G.H."/>
            <person name="Hirakawa Y."/>
            <person name="Hopkins J.F."/>
            <person name="Kuo A."/>
            <person name="Rensing S.A."/>
            <person name="Schmutz J."/>
            <person name="Symeonidi A."/>
            <person name="Elias M."/>
            <person name="Eveleigh R.J."/>
            <person name="Herman E.K."/>
            <person name="Klute M.J."/>
            <person name="Nakayama T."/>
            <person name="Obornik M."/>
            <person name="Reyes-Prieto A."/>
            <person name="Armbrust E.V."/>
            <person name="Aves S.J."/>
            <person name="Beiko R.G."/>
            <person name="Coutinho P."/>
            <person name="Dacks J.B."/>
            <person name="Durnford D.G."/>
            <person name="Fast N.M."/>
            <person name="Green B.R."/>
            <person name="Grisdale C.J."/>
            <person name="Hempel F."/>
            <person name="Henrissat B."/>
            <person name="Hoppner M.P."/>
            <person name="Ishida K."/>
            <person name="Kim E."/>
            <person name="Koreny L."/>
            <person name="Kroth P.G."/>
            <person name="Liu Y."/>
            <person name="Malik S.B."/>
            <person name="Maier U.G."/>
            <person name="McRose D."/>
            <person name="Mock T."/>
            <person name="Neilson J.A."/>
            <person name="Onodera N.T."/>
            <person name="Poole A.M."/>
            <person name="Pritham E.J."/>
            <person name="Richards T.A."/>
            <person name="Rocap G."/>
            <person name="Roy S.W."/>
            <person name="Sarai C."/>
            <person name="Schaack S."/>
            <person name="Shirato S."/>
            <person name="Slamovits C.H."/>
            <person name="Spencer D.F."/>
            <person name="Suzuki S."/>
            <person name="Worden A.Z."/>
            <person name="Zauner S."/>
            <person name="Barry K."/>
            <person name="Bell C."/>
            <person name="Bharti A.K."/>
            <person name="Crow J.A."/>
            <person name="Grimwood J."/>
            <person name="Kramer R."/>
            <person name="Lindquist E."/>
            <person name="Lucas S."/>
            <person name="Salamov A."/>
            <person name="McFadden G.I."/>
            <person name="Lane C.E."/>
            <person name="Keeling P.J."/>
            <person name="Gray M.W."/>
            <person name="Grigoriev I.V."/>
            <person name="Archibald J.M."/>
        </authorList>
    </citation>
    <scope>NUCLEOTIDE SEQUENCE</scope>
    <source>
        <strain evidence="2 4">CCMP2712</strain>
    </source>
</reference>
<dbReference type="GeneID" id="17294575"/>
<dbReference type="OrthoDB" id="2130750at2759"/>
<dbReference type="HOGENOM" id="CLU_1158979_0_0_1"/>
<reference evidence="4" key="2">
    <citation type="submission" date="2012-11" db="EMBL/GenBank/DDBJ databases">
        <authorList>
            <person name="Kuo A."/>
            <person name="Curtis B.A."/>
            <person name="Tanifuji G."/>
            <person name="Burki F."/>
            <person name="Gruber A."/>
            <person name="Irimia M."/>
            <person name="Maruyama S."/>
            <person name="Arias M.C."/>
            <person name="Ball S.G."/>
            <person name="Gile G.H."/>
            <person name="Hirakawa Y."/>
            <person name="Hopkins J.F."/>
            <person name="Rensing S.A."/>
            <person name="Schmutz J."/>
            <person name="Symeonidi A."/>
            <person name="Elias M."/>
            <person name="Eveleigh R.J."/>
            <person name="Herman E.K."/>
            <person name="Klute M.J."/>
            <person name="Nakayama T."/>
            <person name="Obornik M."/>
            <person name="Reyes-Prieto A."/>
            <person name="Armbrust E.V."/>
            <person name="Aves S.J."/>
            <person name="Beiko R.G."/>
            <person name="Coutinho P."/>
            <person name="Dacks J.B."/>
            <person name="Durnford D.G."/>
            <person name="Fast N.M."/>
            <person name="Green B.R."/>
            <person name="Grisdale C."/>
            <person name="Hempe F."/>
            <person name="Henrissat B."/>
            <person name="Hoppner M.P."/>
            <person name="Ishida K.-I."/>
            <person name="Kim E."/>
            <person name="Koreny L."/>
            <person name="Kroth P.G."/>
            <person name="Liu Y."/>
            <person name="Malik S.-B."/>
            <person name="Maier U.G."/>
            <person name="McRose D."/>
            <person name="Mock T."/>
            <person name="Neilson J.A."/>
            <person name="Onodera N.T."/>
            <person name="Poole A.M."/>
            <person name="Pritham E.J."/>
            <person name="Richards T.A."/>
            <person name="Rocap G."/>
            <person name="Roy S.W."/>
            <person name="Sarai C."/>
            <person name="Schaack S."/>
            <person name="Shirato S."/>
            <person name="Slamovits C.H."/>
            <person name="Spencer D.F."/>
            <person name="Suzuki S."/>
            <person name="Worden A.Z."/>
            <person name="Zauner S."/>
            <person name="Barry K."/>
            <person name="Bell C."/>
            <person name="Bharti A.K."/>
            <person name="Crow J.A."/>
            <person name="Grimwood J."/>
            <person name="Kramer R."/>
            <person name="Lindquist E."/>
            <person name="Lucas S."/>
            <person name="Salamov A."/>
            <person name="McFadden G.I."/>
            <person name="Lane C.E."/>
            <person name="Keeling P.J."/>
            <person name="Gray M.W."/>
            <person name="Grigoriev I.V."/>
            <person name="Archibald J.M."/>
        </authorList>
    </citation>
    <scope>NUCLEOTIDE SEQUENCE</scope>
    <source>
        <strain evidence="4">CCMP2712</strain>
    </source>
</reference>
<dbReference type="EnsemblProtists" id="EKX37853">
    <property type="protein sequence ID" value="EKX37853"/>
    <property type="gene ID" value="GUITHDRAFT_154854"/>
</dbReference>
<evidence type="ECO:0000259" key="1">
    <source>
        <dbReference type="PROSITE" id="PS50245"/>
    </source>
</evidence>
<proteinExistence type="predicted"/>
<dbReference type="PaxDb" id="55529-EKX37853"/>
<feature type="domain" description="CAP-Gly" evidence="1">
    <location>
        <begin position="32"/>
        <end position="74"/>
    </location>
</feature>
<organism evidence="2">
    <name type="scientific">Guillardia theta (strain CCMP2712)</name>
    <name type="common">Cryptophyte</name>
    <dbReference type="NCBI Taxonomy" id="905079"/>
    <lineage>
        <taxon>Eukaryota</taxon>
        <taxon>Cryptophyceae</taxon>
        <taxon>Pyrenomonadales</taxon>
        <taxon>Geminigeraceae</taxon>
        <taxon>Guillardia</taxon>
    </lineage>
</organism>
<dbReference type="RefSeq" id="XP_005824833.1">
    <property type="nucleotide sequence ID" value="XM_005824776.1"/>
</dbReference>
<dbReference type="InterPro" id="IPR000938">
    <property type="entry name" value="CAP-Gly_domain"/>
</dbReference>
<protein>
    <recommendedName>
        <fullName evidence="1">CAP-Gly domain-containing protein</fullName>
    </recommendedName>
</protein>